<organism evidence="2 3">
    <name type="scientific">Rhodospira trueperi</name>
    <dbReference type="NCBI Taxonomy" id="69960"/>
    <lineage>
        <taxon>Bacteria</taxon>
        <taxon>Pseudomonadati</taxon>
        <taxon>Pseudomonadota</taxon>
        <taxon>Alphaproteobacteria</taxon>
        <taxon>Rhodospirillales</taxon>
        <taxon>Rhodospirillaceae</taxon>
        <taxon>Rhodospira</taxon>
    </lineage>
</organism>
<feature type="transmembrane region" description="Helical" evidence="1">
    <location>
        <begin position="44"/>
        <end position="72"/>
    </location>
</feature>
<protein>
    <recommendedName>
        <fullName evidence="4">5-bromo-4-chloroindolyl phosphate hydrolysis protein</fullName>
    </recommendedName>
</protein>
<evidence type="ECO:0000313" key="3">
    <source>
        <dbReference type="Proteomes" id="UP000199412"/>
    </source>
</evidence>
<dbReference type="STRING" id="69960.SAMN05421720_103240"/>
<dbReference type="Proteomes" id="UP000199412">
    <property type="component" value="Unassembled WGS sequence"/>
</dbReference>
<keyword evidence="1" id="KW-0812">Transmembrane</keyword>
<name>A0A1G7A9V3_9PROT</name>
<keyword evidence="1" id="KW-0472">Membrane</keyword>
<keyword evidence="1" id="KW-1133">Transmembrane helix</keyword>
<feature type="transmembrane region" description="Helical" evidence="1">
    <location>
        <begin position="93"/>
        <end position="111"/>
    </location>
</feature>
<evidence type="ECO:0008006" key="4">
    <source>
        <dbReference type="Google" id="ProtNLM"/>
    </source>
</evidence>
<evidence type="ECO:0000256" key="1">
    <source>
        <dbReference type="SAM" id="Phobius"/>
    </source>
</evidence>
<dbReference type="EMBL" id="FNAP01000003">
    <property type="protein sequence ID" value="SDE11612.1"/>
    <property type="molecule type" value="Genomic_DNA"/>
</dbReference>
<sequence>MIEFLCAVTALFGGFGLFRAVIGPGRGGPSPNEAQWRLLHALLGSSLIGIAALVAAPLGLFGAWAAAFALCIPLALARPDWMVPGRRPDRRRGAMGYGVLVLLMAGLYLVMPDIADPRSPGDPVVVDIVAYASLVMGRLWLWRARADAPWRRLEEADDLKALESGPWWDRVWARQQADAAFADVGGGGEASAEAAGGDAFEEAATKPEAAPKADPEAAEDAALKVPGYDPELLVEELAAFRAHHGRIRGVALAWPNHPVSEALMHVSVILRETRAFLQLHPDKYRDLRPILVGHAETAADIARLVDRIKGVGESLDDPEEVAHRLFALANLMRETRRKSTQAERDRLKASMAVIDDELSALSAVRDLRARMDRERAADGPSG</sequence>
<dbReference type="RefSeq" id="WP_092783901.1">
    <property type="nucleotide sequence ID" value="NZ_FNAP01000003.1"/>
</dbReference>
<proteinExistence type="predicted"/>
<gene>
    <name evidence="2" type="ORF">SAMN05421720_103240</name>
</gene>
<reference evidence="2 3" key="1">
    <citation type="submission" date="2016-10" db="EMBL/GenBank/DDBJ databases">
        <authorList>
            <person name="de Groot N.N."/>
        </authorList>
    </citation>
    <scope>NUCLEOTIDE SEQUENCE [LARGE SCALE GENOMIC DNA]</scope>
    <source>
        <strain evidence="2 3">ATCC 700224</strain>
    </source>
</reference>
<dbReference type="AlphaFoldDB" id="A0A1G7A9V3"/>
<accession>A0A1G7A9V3</accession>
<keyword evidence="3" id="KW-1185">Reference proteome</keyword>
<evidence type="ECO:0000313" key="2">
    <source>
        <dbReference type="EMBL" id="SDE11612.1"/>
    </source>
</evidence>
<feature type="transmembrane region" description="Helical" evidence="1">
    <location>
        <begin position="123"/>
        <end position="142"/>
    </location>
</feature>